<keyword evidence="8" id="KW-1185">Reference proteome</keyword>
<dbReference type="Pfam" id="PF06200">
    <property type="entry name" value="tify"/>
    <property type="match status" value="1"/>
</dbReference>
<dbReference type="GO" id="GO:0031347">
    <property type="term" value="P:regulation of defense response"/>
    <property type="evidence" value="ECO:0007669"/>
    <property type="project" value="UniProtKB-UniRule"/>
</dbReference>
<dbReference type="Pfam" id="PF09425">
    <property type="entry name" value="Jas_motif"/>
    <property type="match status" value="1"/>
</dbReference>
<evidence type="ECO:0000256" key="2">
    <source>
        <dbReference type="ARBA" id="ARBA00022819"/>
    </source>
</evidence>
<feature type="compositionally biased region" description="Low complexity" evidence="5">
    <location>
        <begin position="32"/>
        <end position="43"/>
    </location>
</feature>
<comment type="function">
    <text evidence="4">Repressor of jasmonate responses.</text>
</comment>
<evidence type="ECO:0000259" key="6">
    <source>
        <dbReference type="PROSITE" id="PS51320"/>
    </source>
</evidence>
<evidence type="ECO:0000256" key="5">
    <source>
        <dbReference type="SAM" id="MobiDB-lite"/>
    </source>
</evidence>
<dbReference type="AlphaFoldDB" id="A0AAV9EAA1"/>
<evidence type="ECO:0000313" key="8">
    <source>
        <dbReference type="Proteomes" id="UP001180020"/>
    </source>
</evidence>
<dbReference type="PROSITE" id="PS51320">
    <property type="entry name" value="TIFY"/>
    <property type="match status" value="1"/>
</dbReference>
<dbReference type="EMBL" id="JAUJYO010000009">
    <property type="protein sequence ID" value="KAK1308962.1"/>
    <property type="molecule type" value="Genomic_DNA"/>
</dbReference>
<dbReference type="PANTHER" id="PTHR33077:SF61">
    <property type="entry name" value="PROTEIN TIFY 3A-RELATED"/>
    <property type="match status" value="1"/>
</dbReference>
<proteinExistence type="inferred from homology"/>
<dbReference type="InterPro" id="IPR040390">
    <property type="entry name" value="TIFY/JAZ"/>
</dbReference>
<keyword evidence="4" id="KW-0539">Nucleus</keyword>
<gene>
    <name evidence="7" type="primary">TIFY3B</name>
    <name evidence="7" type="ORF">QJS10_CPA09g00009</name>
</gene>
<dbReference type="SMART" id="SM00979">
    <property type="entry name" value="TIFY"/>
    <property type="match status" value="1"/>
</dbReference>
<sequence>MDLMGKIGAWQQQDAEEENADDQSNHDKALRPNAISSAPSSAPPQQLTIFYGGSVHVYNAVSPEKAQAIMFIAAATAASVSVANAKNPVMVKAGSSPAMTPTVATAAAAPVLTRSPSLQSSTAAVVSPAAPQNSPAPQPNPLCKLQAELPVARRHSLQRFLEKRRDRLVSKAPYSPSKVTDDGECGLSGDASTPVSCFSETAKPHEEFVPAVTARIT</sequence>
<feature type="domain" description="Tify" evidence="6">
    <location>
        <begin position="40"/>
        <end position="75"/>
    </location>
</feature>
<name>A0AAV9EAA1_ACOCL</name>
<keyword evidence="2 4" id="KW-1184">Jasmonic acid signaling pathway</keyword>
<comment type="similarity">
    <text evidence="1 4">Belongs to the TIFY/JAZ family.</text>
</comment>
<feature type="region of interest" description="Disordered" evidence="5">
    <location>
        <begin position="1"/>
        <end position="43"/>
    </location>
</feature>
<organism evidence="7 8">
    <name type="scientific">Acorus calamus</name>
    <name type="common">Sweet flag</name>
    <dbReference type="NCBI Taxonomy" id="4465"/>
    <lineage>
        <taxon>Eukaryota</taxon>
        <taxon>Viridiplantae</taxon>
        <taxon>Streptophyta</taxon>
        <taxon>Embryophyta</taxon>
        <taxon>Tracheophyta</taxon>
        <taxon>Spermatophyta</taxon>
        <taxon>Magnoliopsida</taxon>
        <taxon>Liliopsida</taxon>
        <taxon>Acoraceae</taxon>
        <taxon>Acorus</taxon>
    </lineage>
</organism>
<dbReference type="PANTHER" id="PTHR33077">
    <property type="entry name" value="PROTEIN TIFY 4A-RELATED-RELATED"/>
    <property type="match status" value="1"/>
</dbReference>
<dbReference type="GO" id="GO:0005634">
    <property type="term" value="C:nucleus"/>
    <property type="evidence" value="ECO:0007669"/>
    <property type="project" value="UniProtKB-SubCell"/>
</dbReference>
<dbReference type="InterPro" id="IPR010399">
    <property type="entry name" value="Tify_dom"/>
</dbReference>
<keyword evidence="3" id="KW-0832">Ubl conjugation</keyword>
<evidence type="ECO:0000256" key="3">
    <source>
        <dbReference type="ARBA" id="ARBA00022843"/>
    </source>
</evidence>
<evidence type="ECO:0000256" key="4">
    <source>
        <dbReference type="RuleBase" id="RU369065"/>
    </source>
</evidence>
<accession>A0AAV9EAA1</accession>
<dbReference type="GO" id="GO:2000022">
    <property type="term" value="P:regulation of jasmonic acid mediated signaling pathway"/>
    <property type="evidence" value="ECO:0007669"/>
    <property type="project" value="UniProtKB-UniRule"/>
</dbReference>
<reference evidence="7" key="1">
    <citation type="journal article" date="2023" name="Nat. Commun.">
        <title>Diploid and tetraploid genomes of Acorus and the evolution of monocots.</title>
        <authorList>
            <person name="Ma L."/>
            <person name="Liu K.W."/>
            <person name="Li Z."/>
            <person name="Hsiao Y.Y."/>
            <person name="Qi Y."/>
            <person name="Fu T."/>
            <person name="Tang G.D."/>
            <person name="Zhang D."/>
            <person name="Sun W.H."/>
            <person name="Liu D.K."/>
            <person name="Li Y."/>
            <person name="Chen G.Z."/>
            <person name="Liu X.D."/>
            <person name="Liao X.Y."/>
            <person name="Jiang Y.T."/>
            <person name="Yu X."/>
            <person name="Hao Y."/>
            <person name="Huang J."/>
            <person name="Zhao X.W."/>
            <person name="Ke S."/>
            <person name="Chen Y.Y."/>
            <person name="Wu W.L."/>
            <person name="Hsu J.L."/>
            <person name="Lin Y.F."/>
            <person name="Huang M.D."/>
            <person name="Li C.Y."/>
            <person name="Huang L."/>
            <person name="Wang Z.W."/>
            <person name="Zhao X."/>
            <person name="Zhong W.Y."/>
            <person name="Peng D.H."/>
            <person name="Ahmad S."/>
            <person name="Lan S."/>
            <person name="Zhang J.S."/>
            <person name="Tsai W.C."/>
            <person name="Van de Peer Y."/>
            <person name="Liu Z.J."/>
        </authorList>
    </citation>
    <scope>NUCLEOTIDE SEQUENCE</scope>
    <source>
        <strain evidence="7">CP</strain>
    </source>
</reference>
<dbReference type="Proteomes" id="UP001180020">
    <property type="component" value="Unassembled WGS sequence"/>
</dbReference>
<protein>
    <recommendedName>
        <fullName evidence="4">Protein TIFY</fullName>
    </recommendedName>
    <alternativeName>
        <fullName evidence="4">Jasmonate ZIM domain-containing protein</fullName>
    </alternativeName>
</protein>
<feature type="region of interest" description="Disordered" evidence="5">
    <location>
        <begin position="172"/>
        <end position="191"/>
    </location>
</feature>
<comment type="subcellular location">
    <subcellularLocation>
        <location evidence="4">Nucleus</location>
    </subcellularLocation>
</comment>
<reference evidence="7" key="2">
    <citation type="submission" date="2023-06" db="EMBL/GenBank/DDBJ databases">
        <authorList>
            <person name="Ma L."/>
            <person name="Liu K.-W."/>
            <person name="Li Z."/>
            <person name="Hsiao Y.-Y."/>
            <person name="Qi Y."/>
            <person name="Fu T."/>
            <person name="Tang G."/>
            <person name="Zhang D."/>
            <person name="Sun W.-H."/>
            <person name="Liu D.-K."/>
            <person name="Li Y."/>
            <person name="Chen G.-Z."/>
            <person name="Liu X.-D."/>
            <person name="Liao X.-Y."/>
            <person name="Jiang Y.-T."/>
            <person name="Yu X."/>
            <person name="Hao Y."/>
            <person name="Huang J."/>
            <person name="Zhao X.-W."/>
            <person name="Ke S."/>
            <person name="Chen Y.-Y."/>
            <person name="Wu W.-L."/>
            <person name="Hsu J.-L."/>
            <person name="Lin Y.-F."/>
            <person name="Huang M.-D."/>
            <person name="Li C.-Y."/>
            <person name="Huang L."/>
            <person name="Wang Z.-W."/>
            <person name="Zhao X."/>
            <person name="Zhong W.-Y."/>
            <person name="Peng D.-H."/>
            <person name="Ahmad S."/>
            <person name="Lan S."/>
            <person name="Zhang J.-S."/>
            <person name="Tsai W.-C."/>
            <person name="Van De Peer Y."/>
            <person name="Liu Z.-J."/>
        </authorList>
    </citation>
    <scope>NUCLEOTIDE SEQUENCE</scope>
    <source>
        <strain evidence="7">CP</strain>
        <tissue evidence="7">Leaves</tissue>
    </source>
</reference>
<dbReference type="GO" id="GO:0009611">
    <property type="term" value="P:response to wounding"/>
    <property type="evidence" value="ECO:0007669"/>
    <property type="project" value="UniProtKB-UniRule"/>
</dbReference>
<evidence type="ECO:0000256" key="1">
    <source>
        <dbReference type="ARBA" id="ARBA00008614"/>
    </source>
</evidence>
<comment type="domain">
    <text evidence="4">The jas domain is required for interaction with COI1.</text>
</comment>
<evidence type="ECO:0000313" key="7">
    <source>
        <dbReference type="EMBL" id="KAK1308962.1"/>
    </source>
</evidence>
<dbReference type="InterPro" id="IPR018467">
    <property type="entry name" value="CCT_CS"/>
</dbReference>
<comment type="caution">
    <text evidence="7">The sequence shown here is derived from an EMBL/GenBank/DDBJ whole genome shotgun (WGS) entry which is preliminary data.</text>
</comment>